<sequence length="117" mass="12726">DIVSHLKQLGCKNVDEITEKADLYKDANPGKSFARKAGADAWTSKPIDVNDALETCSGTLNDQEVKVLLDSVCTTVGVRKSLLSEDQYTGEIRHCTAFGGEILSYPVARVHLDTVDD</sequence>
<accession>A0ABD0JT41</accession>
<name>A0ABD0JT41_9CAEN</name>
<evidence type="ECO:0000313" key="2">
    <source>
        <dbReference type="EMBL" id="KAK7477911.1"/>
    </source>
</evidence>
<reference evidence="2 3" key="2">
    <citation type="journal article" date="2023" name="Sci. Data">
        <title>Genome assembly of the Korean intertidal mud-creeper Batillaria attramentaria.</title>
        <authorList>
            <person name="Patra A.K."/>
            <person name="Ho P.T."/>
            <person name="Jun S."/>
            <person name="Lee S.J."/>
            <person name="Kim Y."/>
            <person name="Won Y.J."/>
        </authorList>
    </citation>
    <scope>NUCLEOTIDE SEQUENCE [LARGE SCALE GENOMIC DNA]</scope>
    <source>
        <strain evidence="2">Wonlab-2016</strain>
    </source>
</reference>
<dbReference type="EMBL" id="JACVVK020000338">
    <property type="protein sequence ID" value="KAK7477911.1"/>
    <property type="molecule type" value="Genomic_DNA"/>
</dbReference>
<evidence type="ECO:0008006" key="4">
    <source>
        <dbReference type="Google" id="ProtNLM"/>
    </source>
</evidence>
<dbReference type="EMBL" id="JACVVK020000338">
    <property type="protein sequence ID" value="KAK7477904.1"/>
    <property type="molecule type" value="Genomic_DNA"/>
</dbReference>
<comment type="caution">
    <text evidence="2">The sequence shown here is derived from an EMBL/GenBank/DDBJ whole genome shotgun (WGS) entry which is preliminary data.</text>
</comment>
<feature type="non-terminal residue" evidence="2">
    <location>
        <position position="1"/>
    </location>
</feature>
<evidence type="ECO:0000313" key="1">
    <source>
        <dbReference type="EMBL" id="KAK7477904.1"/>
    </source>
</evidence>
<keyword evidence="3" id="KW-1185">Reference proteome</keyword>
<dbReference type="Proteomes" id="UP001519460">
    <property type="component" value="Unassembled WGS sequence"/>
</dbReference>
<reference evidence="2" key="3">
    <citation type="submission" date="2023-01" db="EMBL/GenBank/DDBJ databases">
        <authorList>
            <person name="Patra A."/>
        </authorList>
    </citation>
    <scope>NUCLEOTIDE SEQUENCE</scope>
    <source>
        <strain evidence="2">Wonlab-2016</strain>
        <tissue evidence="2">Foot muscle</tissue>
    </source>
</reference>
<gene>
    <name evidence="1" type="ORF">BaRGS_00030813</name>
    <name evidence="2" type="ORF">BaRGS_00030820</name>
</gene>
<reference evidence="2" key="1">
    <citation type="submission" date="2020-09" db="EMBL/GenBank/DDBJ databases">
        <authorList>
            <person name="Won Y."/>
        </authorList>
    </citation>
    <scope>NUCLEOTIDE SEQUENCE</scope>
    <source>
        <strain evidence="2">Wonlab-2016</strain>
        <tissue evidence="2">Foot muscle</tissue>
    </source>
</reference>
<feature type="non-terminal residue" evidence="2">
    <location>
        <position position="117"/>
    </location>
</feature>
<protein>
    <recommendedName>
        <fullName evidence="4">Response regulatory domain-containing protein</fullName>
    </recommendedName>
</protein>
<proteinExistence type="predicted"/>
<organism evidence="2 3">
    <name type="scientific">Batillaria attramentaria</name>
    <dbReference type="NCBI Taxonomy" id="370345"/>
    <lineage>
        <taxon>Eukaryota</taxon>
        <taxon>Metazoa</taxon>
        <taxon>Spiralia</taxon>
        <taxon>Lophotrochozoa</taxon>
        <taxon>Mollusca</taxon>
        <taxon>Gastropoda</taxon>
        <taxon>Caenogastropoda</taxon>
        <taxon>Sorbeoconcha</taxon>
        <taxon>Cerithioidea</taxon>
        <taxon>Batillariidae</taxon>
        <taxon>Batillaria</taxon>
    </lineage>
</organism>
<evidence type="ECO:0000313" key="3">
    <source>
        <dbReference type="Proteomes" id="UP001519460"/>
    </source>
</evidence>
<dbReference type="AlphaFoldDB" id="A0ABD0JT41"/>